<dbReference type="GO" id="GO:0003684">
    <property type="term" value="F:damaged DNA binding"/>
    <property type="evidence" value="ECO:0007669"/>
    <property type="project" value="TreeGrafter"/>
</dbReference>
<evidence type="ECO:0000256" key="3">
    <source>
        <dbReference type="ARBA" id="ARBA00022722"/>
    </source>
</evidence>
<dbReference type="GO" id="GO:0000736">
    <property type="term" value="P:double-strand break repair via single-strand annealing, removal of nonhomologous ends"/>
    <property type="evidence" value="ECO:0007669"/>
    <property type="project" value="TreeGrafter"/>
</dbReference>
<evidence type="ECO:0000256" key="7">
    <source>
        <dbReference type="ARBA" id="ARBA00023125"/>
    </source>
</evidence>
<dbReference type="CDD" id="cd20078">
    <property type="entry name" value="XPF_nuclease_XPF_euk"/>
    <property type="match status" value="1"/>
</dbReference>
<keyword evidence="5" id="KW-0227">DNA damage</keyword>
<dbReference type="GO" id="GO:0000110">
    <property type="term" value="C:nucleotide-excision repair factor 1 complex"/>
    <property type="evidence" value="ECO:0007669"/>
    <property type="project" value="TreeGrafter"/>
</dbReference>
<reference evidence="12" key="1">
    <citation type="submission" date="2022-11" db="EMBL/GenBank/DDBJ databases">
        <authorList>
            <person name="Petersen C."/>
        </authorList>
    </citation>
    <scope>NUCLEOTIDE SEQUENCE</scope>
    <source>
        <strain evidence="12">IBT 26290</strain>
    </source>
</reference>
<dbReference type="OrthoDB" id="361020at2759"/>
<dbReference type="GO" id="GO:0000014">
    <property type="term" value="F:single-stranded DNA endodeoxyribonuclease activity"/>
    <property type="evidence" value="ECO:0007669"/>
    <property type="project" value="TreeGrafter"/>
</dbReference>
<keyword evidence="9" id="KW-0539">Nucleus</keyword>
<dbReference type="FunFam" id="1.10.150.20:FF:000063">
    <property type="entry name" value="DNA repair protein RAD1"/>
    <property type="match status" value="1"/>
</dbReference>
<evidence type="ECO:0000313" key="13">
    <source>
        <dbReference type="Proteomes" id="UP001149163"/>
    </source>
</evidence>
<sequence>MPVIPDSSDFPSASTKGGNKSENKSGEQREKASAIDHLSKGPHIPDSEKSVRHARDLATAFKGVWPPFINASKRAPHATGTNERAGEAVSAAGKCLSILRLLTLVANDLQIQQYQQDIFTELRAEDELVILARGLGLLHLVTNLLHFYDAAGNNLVLVVGADDRENEWIGEALAEHYAISRTPLARGLKVVNTERATVPMRERIYAEGGILSVTSRILVVDLLSKLLDPEKVTGMIILHADKVLATSLEAFITRIYRQSNKRGFLKAFSDSPEPFTTGFAPLANMLRNLFLRKASLWPRFHVSVAEALEGNRKAEVIELEVPMSAKMREIQNSVLECVEISIGELRKSNTGLDMEEWTLDSALHRNFDVSIRRQLDPIWHRVTFRTRQIVSDLTDLRGILHALLTYDAVSFMKYLDTIVSAHSPPPGSNKHSYSPWLFLDAAHVLFQTAKSRVYQGKINDEMSRAWSSTRFSTELQPVLEPLPKWEVLTEVLGEIEQDAYLNPASTEDSNGTILIMCSDQRTCRQLREYIGTMHAKVNHASRMDHEGDDDESSAEVMMRRRLRDYLNWKRSLSNVNKNLSHTGEGERRAESARPGQQQGRPPPNKRRRVRGGGAVNSASGRVPDSSVQTEVELPAQVLSLLEEIQPTEAEEIQKEEIVVDDLEDMEDFYELYEMNDLVMIHPYDGDMDEHILEEVRPRYIIMYEPDAAFIRRVEVYRSSHVGRNVKVYFLSYEGSVEEQRYLSAVRREKDAFTKLIKEKANMAVTLTHDKRAEDPQEQFLRTVNTRIAGGGRLAATAAPPRVVVDVREFRSALPSLLHGNNMIVIPCQLTVGDYVLTPEICVERKSIRDLISSLRNGRLYNQAETMVQHYKNPLLLIEFDQNKSFTFDAFASISTGTTFLTDYGFSSKGQATSSSTSALANPSNPKSAQHLLVLLTLAFPRLKIIWSSSPYQTAEIFAELKKNAAEPDPLQAVQIGLDIDISGSSYPGDIMAAAGIEHRTFNLLPQDMLRAVPGVTPQALDRLIIETENLHEIANMEVEQLDPLVGKEAARNIVAFFRKSVFDD</sequence>
<evidence type="ECO:0000259" key="11">
    <source>
        <dbReference type="SMART" id="SM00891"/>
    </source>
</evidence>
<protein>
    <submittedName>
        <fullName evidence="12">DNA repair protein rad16</fullName>
    </submittedName>
</protein>
<dbReference type="RefSeq" id="XP_056542635.1">
    <property type="nucleotide sequence ID" value="XM_056687080.1"/>
</dbReference>
<feature type="compositionally biased region" description="Polar residues" evidence="10">
    <location>
        <begin position="9"/>
        <end position="18"/>
    </location>
</feature>
<evidence type="ECO:0000256" key="5">
    <source>
        <dbReference type="ARBA" id="ARBA00022763"/>
    </source>
</evidence>
<evidence type="ECO:0000256" key="10">
    <source>
        <dbReference type="SAM" id="MobiDB-lite"/>
    </source>
</evidence>
<feature type="region of interest" description="Disordered" evidence="10">
    <location>
        <begin position="1"/>
        <end position="51"/>
    </location>
</feature>
<evidence type="ECO:0000256" key="2">
    <source>
        <dbReference type="ARBA" id="ARBA00010015"/>
    </source>
</evidence>
<evidence type="ECO:0000256" key="8">
    <source>
        <dbReference type="ARBA" id="ARBA00023204"/>
    </source>
</evidence>
<dbReference type="GO" id="GO:1901255">
    <property type="term" value="P:nucleotide-excision repair involved in interstrand cross-link repair"/>
    <property type="evidence" value="ECO:0007669"/>
    <property type="project" value="TreeGrafter"/>
</dbReference>
<feature type="compositionally biased region" description="Basic and acidic residues" evidence="10">
    <location>
        <begin position="19"/>
        <end position="51"/>
    </location>
</feature>
<comment type="caution">
    <text evidence="12">The sequence shown here is derived from an EMBL/GenBank/DDBJ whole genome shotgun (WGS) entry which is preliminary data.</text>
</comment>
<feature type="region of interest" description="Disordered" evidence="10">
    <location>
        <begin position="576"/>
        <end position="627"/>
    </location>
</feature>
<comment type="similarity">
    <text evidence="2">Belongs to the XPF family.</text>
</comment>
<keyword evidence="3" id="KW-0540">Nuclease</keyword>
<dbReference type="InterPro" id="IPR006166">
    <property type="entry name" value="ERCC4_domain"/>
</dbReference>
<keyword evidence="13" id="KW-1185">Reference proteome</keyword>
<comment type="subcellular location">
    <subcellularLocation>
        <location evidence="1">Nucleus</location>
    </subcellularLocation>
</comment>
<dbReference type="InterPro" id="IPR047520">
    <property type="entry name" value="XPF_nuclease"/>
</dbReference>
<proteinExistence type="inferred from homology"/>
<dbReference type="SMART" id="SM00891">
    <property type="entry name" value="ERCC4"/>
    <property type="match status" value="1"/>
</dbReference>
<evidence type="ECO:0000256" key="4">
    <source>
        <dbReference type="ARBA" id="ARBA00022759"/>
    </source>
</evidence>
<dbReference type="EMBL" id="JAPQKN010000003">
    <property type="protein sequence ID" value="KAJ5166174.1"/>
    <property type="molecule type" value="Genomic_DNA"/>
</dbReference>
<name>A0A9W9I432_9EURO</name>
<dbReference type="GO" id="GO:0000712">
    <property type="term" value="P:resolution of meiotic recombination intermediates"/>
    <property type="evidence" value="ECO:0007669"/>
    <property type="project" value="TreeGrafter"/>
</dbReference>
<dbReference type="Pfam" id="PF02732">
    <property type="entry name" value="ERCC4"/>
    <property type="match status" value="1"/>
</dbReference>
<dbReference type="GeneID" id="81426256"/>
<organism evidence="12 13">
    <name type="scientific">Penicillium canariense</name>
    <dbReference type="NCBI Taxonomy" id="189055"/>
    <lineage>
        <taxon>Eukaryota</taxon>
        <taxon>Fungi</taxon>
        <taxon>Dikarya</taxon>
        <taxon>Ascomycota</taxon>
        <taxon>Pezizomycotina</taxon>
        <taxon>Eurotiomycetes</taxon>
        <taxon>Eurotiomycetidae</taxon>
        <taxon>Eurotiales</taxon>
        <taxon>Aspergillaceae</taxon>
        <taxon>Penicillium</taxon>
    </lineage>
</organism>
<dbReference type="SUPFAM" id="SSF47781">
    <property type="entry name" value="RuvA domain 2-like"/>
    <property type="match status" value="1"/>
</dbReference>
<dbReference type="FunFam" id="3.40.50.10130:FF:000002">
    <property type="entry name" value="DNA repair endonuclease XPF"/>
    <property type="match status" value="1"/>
</dbReference>
<dbReference type="PANTHER" id="PTHR10150:SF0">
    <property type="entry name" value="DNA REPAIR ENDONUCLEASE XPF"/>
    <property type="match status" value="1"/>
</dbReference>
<dbReference type="PANTHER" id="PTHR10150">
    <property type="entry name" value="DNA REPAIR ENDONUCLEASE XPF"/>
    <property type="match status" value="1"/>
</dbReference>
<evidence type="ECO:0000313" key="12">
    <source>
        <dbReference type="EMBL" id="KAJ5166174.1"/>
    </source>
</evidence>
<dbReference type="InterPro" id="IPR011335">
    <property type="entry name" value="Restrct_endonuc-II-like"/>
</dbReference>
<dbReference type="GO" id="GO:0003697">
    <property type="term" value="F:single-stranded DNA binding"/>
    <property type="evidence" value="ECO:0007669"/>
    <property type="project" value="InterPro"/>
</dbReference>
<reference evidence="12" key="2">
    <citation type="journal article" date="2023" name="IMA Fungus">
        <title>Comparative genomic study of the Penicillium genus elucidates a diverse pangenome and 15 lateral gene transfer events.</title>
        <authorList>
            <person name="Petersen C."/>
            <person name="Sorensen T."/>
            <person name="Nielsen M.R."/>
            <person name="Sondergaard T.E."/>
            <person name="Sorensen J.L."/>
            <person name="Fitzpatrick D.A."/>
            <person name="Frisvad J.C."/>
            <person name="Nielsen K.L."/>
        </authorList>
    </citation>
    <scope>NUCLEOTIDE SEQUENCE</scope>
    <source>
        <strain evidence="12">IBT 26290</strain>
    </source>
</reference>
<evidence type="ECO:0000256" key="1">
    <source>
        <dbReference type="ARBA" id="ARBA00004123"/>
    </source>
</evidence>
<dbReference type="Gene3D" id="1.10.150.20">
    <property type="entry name" value="5' to 3' exonuclease, C-terminal subdomain"/>
    <property type="match status" value="1"/>
</dbReference>
<dbReference type="Proteomes" id="UP001149163">
    <property type="component" value="Unassembled WGS sequence"/>
</dbReference>
<dbReference type="GO" id="GO:0000724">
    <property type="term" value="P:double-strand break repair via homologous recombination"/>
    <property type="evidence" value="ECO:0007669"/>
    <property type="project" value="TreeGrafter"/>
</dbReference>
<evidence type="ECO:0000256" key="6">
    <source>
        <dbReference type="ARBA" id="ARBA00022801"/>
    </source>
</evidence>
<feature type="domain" description="ERCC4" evidence="11">
    <location>
        <begin position="801"/>
        <end position="881"/>
    </location>
</feature>
<gene>
    <name evidence="12" type="ORF">N7482_004955</name>
</gene>
<dbReference type="InterPro" id="IPR006167">
    <property type="entry name" value="XPF"/>
</dbReference>
<accession>A0A9W9I432</accession>
<dbReference type="InterPro" id="IPR010994">
    <property type="entry name" value="RuvA_2-like"/>
</dbReference>
<keyword evidence="6" id="KW-0378">Hydrolase</keyword>
<keyword evidence="4" id="KW-0255">Endonuclease</keyword>
<keyword evidence="7" id="KW-0238">DNA-binding</keyword>
<dbReference type="SUPFAM" id="SSF52980">
    <property type="entry name" value="Restriction endonuclease-like"/>
    <property type="match status" value="1"/>
</dbReference>
<evidence type="ECO:0000256" key="9">
    <source>
        <dbReference type="ARBA" id="ARBA00023242"/>
    </source>
</evidence>
<dbReference type="Gene3D" id="3.40.50.10130">
    <property type="match status" value="1"/>
</dbReference>
<keyword evidence="8" id="KW-0234">DNA repair</keyword>
<dbReference type="AlphaFoldDB" id="A0A9W9I432"/>
<dbReference type="NCBIfam" id="TIGR00596">
    <property type="entry name" value="rad1"/>
    <property type="match status" value="1"/>
</dbReference>